<accession>A0A0C3BA52</accession>
<keyword evidence="1" id="KW-0812">Transmembrane</keyword>
<dbReference type="AlphaFoldDB" id="A0A0C3BA52"/>
<keyword evidence="1" id="KW-0472">Membrane</keyword>
<keyword evidence="3" id="KW-1185">Reference proteome</keyword>
<organism evidence="2 3">
    <name type="scientific">Serendipita vermifera MAFF 305830</name>
    <dbReference type="NCBI Taxonomy" id="933852"/>
    <lineage>
        <taxon>Eukaryota</taxon>
        <taxon>Fungi</taxon>
        <taxon>Dikarya</taxon>
        <taxon>Basidiomycota</taxon>
        <taxon>Agaricomycotina</taxon>
        <taxon>Agaricomycetes</taxon>
        <taxon>Sebacinales</taxon>
        <taxon>Serendipitaceae</taxon>
        <taxon>Serendipita</taxon>
    </lineage>
</organism>
<protein>
    <submittedName>
        <fullName evidence="2">Uncharacterized protein</fullName>
    </submittedName>
</protein>
<dbReference type="Proteomes" id="UP000054097">
    <property type="component" value="Unassembled WGS sequence"/>
</dbReference>
<proteinExistence type="predicted"/>
<sequence length="276" mass="30455">MRLYNAQQLLWMIDPLTWACRLYPCPLQGVSNASSGLSESSVSNASSGLPESSVSNASSGLSESSVSNATSEEGNIYIKHWVLVFTSPSQEFALTFEGMCGEDTQETFCMRVRKMPVLEAHPQRNSVYSAGCNNCQHFVAIYLLFLEAFANFKPERIIEFVHQNHYANIRVILELENEVRNKPNIVLLALLNLGAGVAAAFINASLISLLWLPGGIPLLLALAGYGAIAILREIIKWKKQSKFINPLVSGFPSKKPPFTAQERSRIQYPMVTKGTV</sequence>
<keyword evidence="1" id="KW-1133">Transmembrane helix</keyword>
<dbReference type="EMBL" id="KN824278">
    <property type="protein sequence ID" value="KIM33690.1"/>
    <property type="molecule type" value="Genomic_DNA"/>
</dbReference>
<gene>
    <name evidence="2" type="ORF">M408DRAFT_6097</name>
</gene>
<evidence type="ECO:0000313" key="3">
    <source>
        <dbReference type="Proteomes" id="UP000054097"/>
    </source>
</evidence>
<evidence type="ECO:0000256" key="1">
    <source>
        <dbReference type="SAM" id="Phobius"/>
    </source>
</evidence>
<dbReference type="OrthoDB" id="5428608at2759"/>
<feature type="transmembrane region" description="Helical" evidence="1">
    <location>
        <begin position="210"/>
        <end position="231"/>
    </location>
</feature>
<evidence type="ECO:0000313" key="2">
    <source>
        <dbReference type="EMBL" id="KIM33690.1"/>
    </source>
</evidence>
<dbReference type="HOGENOM" id="CLU_1008894_0_0_1"/>
<reference evidence="2 3" key="1">
    <citation type="submission" date="2014-04" db="EMBL/GenBank/DDBJ databases">
        <authorList>
            <consortium name="DOE Joint Genome Institute"/>
            <person name="Kuo A."/>
            <person name="Zuccaro A."/>
            <person name="Kohler A."/>
            <person name="Nagy L.G."/>
            <person name="Floudas D."/>
            <person name="Copeland A."/>
            <person name="Barry K.W."/>
            <person name="Cichocki N."/>
            <person name="Veneault-Fourrey C."/>
            <person name="LaButti K."/>
            <person name="Lindquist E.A."/>
            <person name="Lipzen A."/>
            <person name="Lundell T."/>
            <person name="Morin E."/>
            <person name="Murat C."/>
            <person name="Sun H."/>
            <person name="Tunlid A."/>
            <person name="Henrissat B."/>
            <person name="Grigoriev I.V."/>
            <person name="Hibbett D.S."/>
            <person name="Martin F."/>
            <person name="Nordberg H.P."/>
            <person name="Cantor M.N."/>
            <person name="Hua S.X."/>
        </authorList>
    </citation>
    <scope>NUCLEOTIDE SEQUENCE [LARGE SCALE GENOMIC DNA]</scope>
    <source>
        <strain evidence="2 3">MAFF 305830</strain>
    </source>
</reference>
<feature type="transmembrane region" description="Helical" evidence="1">
    <location>
        <begin position="185"/>
        <end position="204"/>
    </location>
</feature>
<reference evidence="3" key="2">
    <citation type="submission" date="2015-01" db="EMBL/GenBank/DDBJ databases">
        <title>Evolutionary Origins and Diversification of the Mycorrhizal Mutualists.</title>
        <authorList>
            <consortium name="DOE Joint Genome Institute"/>
            <consortium name="Mycorrhizal Genomics Consortium"/>
            <person name="Kohler A."/>
            <person name="Kuo A."/>
            <person name="Nagy L.G."/>
            <person name="Floudas D."/>
            <person name="Copeland A."/>
            <person name="Barry K.W."/>
            <person name="Cichocki N."/>
            <person name="Veneault-Fourrey C."/>
            <person name="LaButti K."/>
            <person name="Lindquist E.A."/>
            <person name="Lipzen A."/>
            <person name="Lundell T."/>
            <person name="Morin E."/>
            <person name="Murat C."/>
            <person name="Riley R."/>
            <person name="Ohm R."/>
            <person name="Sun H."/>
            <person name="Tunlid A."/>
            <person name="Henrissat B."/>
            <person name="Grigoriev I.V."/>
            <person name="Hibbett D.S."/>
            <person name="Martin F."/>
        </authorList>
    </citation>
    <scope>NUCLEOTIDE SEQUENCE [LARGE SCALE GENOMIC DNA]</scope>
    <source>
        <strain evidence="3">MAFF 305830</strain>
    </source>
</reference>
<name>A0A0C3BA52_SERVB</name>